<feature type="region of interest" description="Disordered" evidence="1">
    <location>
        <begin position="1"/>
        <end position="28"/>
    </location>
</feature>
<proteinExistence type="predicted"/>
<sequence length="64" mass="7689">IKGLGSKDGLEEMDRKHEKAEISQRSKNEKWRKETVFIGLEQTQTLWKDEFNIYNFHVEGFFQL</sequence>
<dbReference type="EMBL" id="JASCZI010152816">
    <property type="protein sequence ID" value="MED6176723.1"/>
    <property type="molecule type" value="Genomic_DNA"/>
</dbReference>
<evidence type="ECO:0000313" key="3">
    <source>
        <dbReference type="Proteomes" id="UP001341840"/>
    </source>
</evidence>
<evidence type="ECO:0000256" key="1">
    <source>
        <dbReference type="SAM" id="MobiDB-lite"/>
    </source>
</evidence>
<feature type="non-terminal residue" evidence="2">
    <location>
        <position position="1"/>
    </location>
</feature>
<gene>
    <name evidence="2" type="ORF">PIB30_090878</name>
</gene>
<organism evidence="2 3">
    <name type="scientific">Stylosanthes scabra</name>
    <dbReference type="NCBI Taxonomy" id="79078"/>
    <lineage>
        <taxon>Eukaryota</taxon>
        <taxon>Viridiplantae</taxon>
        <taxon>Streptophyta</taxon>
        <taxon>Embryophyta</taxon>
        <taxon>Tracheophyta</taxon>
        <taxon>Spermatophyta</taxon>
        <taxon>Magnoliopsida</taxon>
        <taxon>eudicotyledons</taxon>
        <taxon>Gunneridae</taxon>
        <taxon>Pentapetalae</taxon>
        <taxon>rosids</taxon>
        <taxon>fabids</taxon>
        <taxon>Fabales</taxon>
        <taxon>Fabaceae</taxon>
        <taxon>Papilionoideae</taxon>
        <taxon>50 kb inversion clade</taxon>
        <taxon>dalbergioids sensu lato</taxon>
        <taxon>Dalbergieae</taxon>
        <taxon>Pterocarpus clade</taxon>
        <taxon>Stylosanthes</taxon>
    </lineage>
</organism>
<protein>
    <submittedName>
        <fullName evidence="2">Uncharacterized protein</fullName>
    </submittedName>
</protein>
<keyword evidence="3" id="KW-1185">Reference proteome</keyword>
<evidence type="ECO:0000313" key="2">
    <source>
        <dbReference type="EMBL" id="MED6176723.1"/>
    </source>
</evidence>
<reference evidence="2 3" key="1">
    <citation type="journal article" date="2023" name="Plants (Basel)">
        <title>Bridging the Gap: Combining Genomics and Transcriptomics Approaches to Understand Stylosanthes scabra, an Orphan Legume from the Brazilian Caatinga.</title>
        <authorList>
            <person name="Ferreira-Neto J.R.C."/>
            <person name="da Silva M.D."/>
            <person name="Binneck E."/>
            <person name="de Melo N.F."/>
            <person name="da Silva R.H."/>
            <person name="de Melo A.L.T.M."/>
            <person name="Pandolfi V."/>
            <person name="Bustamante F.O."/>
            <person name="Brasileiro-Vidal A.C."/>
            <person name="Benko-Iseppon A.M."/>
        </authorList>
    </citation>
    <scope>NUCLEOTIDE SEQUENCE [LARGE SCALE GENOMIC DNA]</scope>
    <source>
        <tissue evidence="2">Leaves</tissue>
    </source>
</reference>
<comment type="caution">
    <text evidence="2">The sequence shown here is derived from an EMBL/GenBank/DDBJ whole genome shotgun (WGS) entry which is preliminary data.</text>
</comment>
<dbReference type="Proteomes" id="UP001341840">
    <property type="component" value="Unassembled WGS sequence"/>
</dbReference>
<feature type="compositionally biased region" description="Basic and acidic residues" evidence="1">
    <location>
        <begin position="8"/>
        <end position="28"/>
    </location>
</feature>
<name>A0ABU6VXL7_9FABA</name>
<accession>A0ABU6VXL7</accession>